<evidence type="ECO:0000313" key="2">
    <source>
        <dbReference type="Proteomes" id="UP000053911"/>
    </source>
</evidence>
<evidence type="ECO:0000313" key="1">
    <source>
        <dbReference type="EMBL" id="KUK16616.1"/>
    </source>
</evidence>
<reference evidence="2" key="1">
    <citation type="journal article" date="2015" name="MBio">
        <title>Genome-Resolved Metagenomic Analysis Reveals Roles for Candidate Phyla and Other Microbial Community Members in Biogeochemical Transformations in Oil Reservoirs.</title>
        <authorList>
            <person name="Hu P."/>
            <person name="Tom L."/>
            <person name="Singh A."/>
            <person name="Thomas B.C."/>
            <person name="Baker B.J."/>
            <person name="Piceno Y.M."/>
            <person name="Andersen G.L."/>
            <person name="Banfield J.F."/>
        </authorList>
    </citation>
    <scope>NUCLEOTIDE SEQUENCE [LARGE SCALE GENOMIC DNA]</scope>
</reference>
<dbReference type="RefSeq" id="WP_283218030.1">
    <property type="nucleotide sequence ID" value="NZ_LGFD01000095.1"/>
</dbReference>
<sequence>MIVEKLKLTAELNEQEYKKVGEIVEKLRKKFPNVMVREYKTQKKLTFLDIELTERLNFDIILGKRKGYFVSVEMEGTKAKYAFQIMKALLDEAGISYSLTLDGKEVYDSLRRKLKESTLLEFL</sequence>
<comment type="caution">
    <text evidence="1">The sequence shown here is derived from an EMBL/GenBank/DDBJ whole genome shotgun (WGS) entry which is preliminary data.</text>
</comment>
<name>A0A117L0P1_9EURY</name>
<accession>A0A117L0P1</accession>
<dbReference type="EMBL" id="LGFD01000095">
    <property type="protein sequence ID" value="KUK16616.1"/>
    <property type="molecule type" value="Genomic_DNA"/>
</dbReference>
<dbReference type="PATRIC" id="fig|172049.5.peg.821"/>
<dbReference type="Proteomes" id="UP000053911">
    <property type="component" value="Unassembled WGS sequence"/>
</dbReference>
<dbReference type="AlphaFoldDB" id="A0A117L0P1"/>
<proteinExistence type="predicted"/>
<organism evidence="1 2">
    <name type="scientific">Thermococcus sibiricus</name>
    <dbReference type="NCBI Taxonomy" id="172049"/>
    <lineage>
        <taxon>Archaea</taxon>
        <taxon>Methanobacteriati</taxon>
        <taxon>Methanobacteriota</taxon>
        <taxon>Thermococci</taxon>
        <taxon>Thermococcales</taxon>
        <taxon>Thermococcaceae</taxon>
        <taxon>Thermococcus</taxon>
    </lineage>
</organism>
<gene>
    <name evidence="1" type="ORF">XD54_2092</name>
</gene>
<protein>
    <submittedName>
        <fullName evidence="1">Uncharacterized protein</fullName>
    </submittedName>
</protein>